<dbReference type="PANTHER" id="PTHR47540">
    <property type="entry name" value="THIAMINE REPRESSIBLE GENES REGULATORY PROTEIN THI5"/>
    <property type="match status" value="1"/>
</dbReference>
<reference evidence="10 11" key="1">
    <citation type="submission" date="2015-07" db="EMBL/GenBank/DDBJ databases">
        <title>Comparative genomics of the Sigatoka disease complex on banana suggests a link between parallel evolutionary changes in Pseudocercospora fijiensis and Pseudocercospora eumusae and increased virulence on the banana host.</title>
        <authorList>
            <person name="Chang T.-C."/>
            <person name="Salvucci A."/>
            <person name="Crous P.W."/>
            <person name="Stergiopoulos I."/>
        </authorList>
    </citation>
    <scope>NUCLEOTIDE SEQUENCE [LARGE SCALE GENOMIC DNA]</scope>
    <source>
        <strain evidence="10 11">CBS 116634</strain>
    </source>
</reference>
<dbReference type="GO" id="GO:0045944">
    <property type="term" value="P:positive regulation of transcription by RNA polymerase II"/>
    <property type="evidence" value="ECO:0007669"/>
    <property type="project" value="TreeGrafter"/>
</dbReference>
<dbReference type="InterPro" id="IPR051711">
    <property type="entry name" value="Stress_Response_Reg"/>
</dbReference>
<dbReference type="GO" id="GO:0005634">
    <property type="term" value="C:nucleus"/>
    <property type="evidence" value="ECO:0007669"/>
    <property type="project" value="UniProtKB-SubCell"/>
</dbReference>
<keyword evidence="3" id="KW-0862">Zinc</keyword>
<evidence type="ECO:0000259" key="9">
    <source>
        <dbReference type="PROSITE" id="PS50048"/>
    </source>
</evidence>
<dbReference type="PANTHER" id="PTHR47540:SF1">
    <property type="entry name" value="ACTIVATOR OF STRESS GENES 1-RELATED"/>
    <property type="match status" value="1"/>
</dbReference>
<dbReference type="PROSITE" id="PS00463">
    <property type="entry name" value="ZN2_CY6_FUNGAL_1"/>
    <property type="match status" value="1"/>
</dbReference>
<dbReference type="InterPro" id="IPR001138">
    <property type="entry name" value="Zn2Cys6_DnaBD"/>
</dbReference>
<evidence type="ECO:0000256" key="5">
    <source>
        <dbReference type="ARBA" id="ARBA00023125"/>
    </source>
</evidence>
<feature type="region of interest" description="Disordered" evidence="8">
    <location>
        <begin position="129"/>
        <end position="151"/>
    </location>
</feature>
<dbReference type="AlphaFoldDB" id="A0A139IT84"/>
<keyword evidence="5" id="KW-0238">DNA-binding</keyword>
<dbReference type="STRING" id="113226.A0A139IT84"/>
<dbReference type="InterPro" id="IPR007219">
    <property type="entry name" value="XnlR_reg_dom"/>
</dbReference>
<accession>A0A139IT84</accession>
<evidence type="ECO:0000256" key="6">
    <source>
        <dbReference type="ARBA" id="ARBA00023163"/>
    </source>
</evidence>
<evidence type="ECO:0000256" key="2">
    <source>
        <dbReference type="ARBA" id="ARBA00022723"/>
    </source>
</evidence>
<dbReference type="Proteomes" id="UP000073492">
    <property type="component" value="Unassembled WGS sequence"/>
</dbReference>
<organism evidence="10 11">
    <name type="scientific">Pseudocercospora musae</name>
    <dbReference type="NCBI Taxonomy" id="113226"/>
    <lineage>
        <taxon>Eukaryota</taxon>
        <taxon>Fungi</taxon>
        <taxon>Dikarya</taxon>
        <taxon>Ascomycota</taxon>
        <taxon>Pezizomycotina</taxon>
        <taxon>Dothideomycetes</taxon>
        <taxon>Dothideomycetidae</taxon>
        <taxon>Mycosphaerellales</taxon>
        <taxon>Mycosphaerellaceae</taxon>
        <taxon>Pseudocercospora</taxon>
    </lineage>
</organism>
<evidence type="ECO:0000256" key="7">
    <source>
        <dbReference type="ARBA" id="ARBA00023242"/>
    </source>
</evidence>
<evidence type="ECO:0000256" key="4">
    <source>
        <dbReference type="ARBA" id="ARBA00023015"/>
    </source>
</evidence>
<evidence type="ECO:0000313" key="10">
    <source>
        <dbReference type="EMBL" id="KXT17959.1"/>
    </source>
</evidence>
<keyword evidence="7" id="KW-0539">Nucleus</keyword>
<dbReference type="GO" id="GO:0008270">
    <property type="term" value="F:zinc ion binding"/>
    <property type="evidence" value="ECO:0007669"/>
    <property type="project" value="InterPro"/>
</dbReference>
<dbReference type="CDD" id="cd00067">
    <property type="entry name" value="GAL4"/>
    <property type="match status" value="1"/>
</dbReference>
<sequence length="775" mass="85668">MKRKSEHVLDGSADIFANTASNDICQGVGNAAGLESSRSGIPTDYNMVSVTQEPSFSAAKLQRKRAARACDQCRRRKSRCNGEMHCDACRMTGLQCSFGHVVKQTRGPAYVAHLEKRIADLEERLRQASQVSGMSDDDTLSPTQASSSISMAKISPIETSDPSLPSNLSDPGHLDNSPILACTENQCFPNSSETYHEDENDVLTSDRHAEYVDTITTEPRGKLYGLDILRQLHNLSNRITLRMDVAQSSIKVVEALDNSHITKELQMGAHQPCLPQKHETLSLITTAFSGAFHLWPFIDRTHVDNTIYRLYHTNEFGQEPRDRDDLALLYAVLALGQRFETITVESGSDCKRHGMSFFVAARSMVPLTHCGRSLTALQTALCMALYLKAASDQTLVHTYITAAAGAALRLGLHEQTPFFAQDETALRQRVWSTIRVLDTFISAFLGIPCAISQIWTHEQDAFPPLPSGSNSAELVAANAHAELATKMNQKINSMYHGRTPQPNVGLGPYLVALTSLDHGWEDLDRWARACPVLAQSQDSMTRAQLTLEYMHAYAQILLYSPFVHHITRSPPDIENTGHFYGKKCFEAALHAVKIAEILHQQGHFNEAYFFTIDVLAFAAMVLMLVETCCKEAQLVMEAMHGTRCAREILLELSFRNSAAAECWSALSACGSSSRAPRLSMGSLQALETRRKRTSGGIDCSANCKNICVDDVTNLSNRPSIRDMRSDSAINLGTRTCNDQDVRGVMMALASGMDPTLSMPHMVAMEFEQSYTMQTR</sequence>
<dbReference type="GO" id="GO:0043565">
    <property type="term" value="F:sequence-specific DNA binding"/>
    <property type="evidence" value="ECO:0007669"/>
    <property type="project" value="TreeGrafter"/>
</dbReference>
<comment type="caution">
    <text evidence="10">The sequence shown here is derived from an EMBL/GenBank/DDBJ whole genome shotgun (WGS) entry which is preliminary data.</text>
</comment>
<feature type="domain" description="Zn(2)-C6 fungal-type" evidence="9">
    <location>
        <begin position="69"/>
        <end position="98"/>
    </location>
</feature>
<keyword evidence="11" id="KW-1185">Reference proteome</keyword>
<dbReference type="Pfam" id="PF00172">
    <property type="entry name" value="Zn_clus"/>
    <property type="match status" value="1"/>
</dbReference>
<dbReference type="InterPro" id="IPR036864">
    <property type="entry name" value="Zn2-C6_fun-type_DNA-bd_sf"/>
</dbReference>
<dbReference type="GO" id="GO:0006351">
    <property type="term" value="P:DNA-templated transcription"/>
    <property type="evidence" value="ECO:0007669"/>
    <property type="project" value="InterPro"/>
</dbReference>
<keyword evidence="6" id="KW-0804">Transcription</keyword>
<gene>
    <name evidence="10" type="ORF">AC579_9583</name>
</gene>
<protein>
    <recommendedName>
        <fullName evidence="9">Zn(2)-C6 fungal-type domain-containing protein</fullName>
    </recommendedName>
</protein>
<dbReference type="GO" id="GO:0000981">
    <property type="term" value="F:DNA-binding transcription factor activity, RNA polymerase II-specific"/>
    <property type="evidence" value="ECO:0007669"/>
    <property type="project" value="InterPro"/>
</dbReference>
<dbReference type="OrthoDB" id="422427at2759"/>
<evidence type="ECO:0000256" key="3">
    <source>
        <dbReference type="ARBA" id="ARBA00022833"/>
    </source>
</evidence>
<comment type="subcellular location">
    <subcellularLocation>
        <location evidence="1">Nucleus</location>
    </subcellularLocation>
</comment>
<dbReference type="SMART" id="SM00066">
    <property type="entry name" value="GAL4"/>
    <property type="match status" value="1"/>
</dbReference>
<keyword evidence="4" id="KW-0805">Transcription regulation</keyword>
<evidence type="ECO:0000256" key="8">
    <source>
        <dbReference type="SAM" id="MobiDB-lite"/>
    </source>
</evidence>
<dbReference type="EMBL" id="LFZO01000012">
    <property type="protein sequence ID" value="KXT17959.1"/>
    <property type="molecule type" value="Genomic_DNA"/>
</dbReference>
<proteinExistence type="predicted"/>
<dbReference type="PROSITE" id="PS50048">
    <property type="entry name" value="ZN2_CY6_FUNGAL_2"/>
    <property type="match status" value="1"/>
</dbReference>
<feature type="compositionally biased region" description="Polar residues" evidence="8">
    <location>
        <begin position="140"/>
        <end position="150"/>
    </location>
</feature>
<dbReference type="SUPFAM" id="SSF57701">
    <property type="entry name" value="Zn2/Cys6 DNA-binding domain"/>
    <property type="match status" value="1"/>
</dbReference>
<evidence type="ECO:0000313" key="11">
    <source>
        <dbReference type="Proteomes" id="UP000073492"/>
    </source>
</evidence>
<dbReference type="SMART" id="SM00906">
    <property type="entry name" value="Fungal_trans"/>
    <property type="match status" value="1"/>
</dbReference>
<dbReference type="CDD" id="cd12148">
    <property type="entry name" value="fungal_TF_MHR"/>
    <property type="match status" value="1"/>
</dbReference>
<keyword evidence="2" id="KW-0479">Metal-binding</keyword>
<name>A0A139IT84_9PEZI</name>
<dbReference type="Gene3D" id="4.10.240.10">
    <property type="entry name" value="Zn(2)-C6 fungal-type DNA-binding domain"/>
    <property type="match status" value="1"/>
</dbReference>
<evidence type="ECO:0000256" key="1">
    <source>
        <dbReference type="ARBA" id="ARBA00004123"/>
    </source>
</evidence>
<dbReference type="Pfam" id="PF04082">
    <property type="entry name" value="Fungal_trans"/>
    <property type="match status" value="1"/>
</dbReference>